<reference evidence="2" key="1">
    <citation type="submission" date="2016-11" db="EMBL/GenBank/DDBJ databases">
        <authorList>
            <person name="Varghese N."/>
            <person name="Submissions S."/>
        </authorList>
    </citation>
    <scope>NUCLEOTIDE SEQUENCE [LARGE SCALE GENOMIC DNA]</scope>
    <source>
        <strain evidence="2">DSM 18095</strain>
    </source>
</reference>
<dbReference type="Proteomes" id="UP000184114">
    <property type="component" value="Unassembled WGS sequence"/>
</dbReference>
<protein>
    <submittedName>
        <fullName evidence="1">Uncharacterized protein</fullName>
    </submittedName>
</protein>
<dbReference type="STRING" id="1123404.SAMN02745784_00215"/>
<evidence type="ECO:0000313" key="2">
    <source>
        <dbReference type="Proteomes" id="UP000184114"/>
    </source>
</evidence>
<organism evidence="1 2">
    <name type="scientific">Tissierella praeacuta DSM 18095</name>
    <dbReference type="NCBI Taxonomy" id="1123404"/>
    <lineage>
        <taxon>Bacteria</taxon>
        <taxon>Bacillati</taxon>
        <taxon>Bacillota</taxon>
        <taxon>Tissierellia</taxon>
        <taxon>Tissierellales</taxon>
        <taxon>Tissierellaceae</taxon>
        <taxon>Tissierella</taxon>
    </lineage>
</organism>
<dbReference type="InterPro" id="IPR009711">
    <property type="entry name" value="UPF0473"/>
</dbReference>
<name>A0A1M4SAV8_9FIRM</name>
<sequence>MMNEKIILLDELGQEQEFVILATFGLDDEDYAALMPSNDIEGPTYILRMDRDDMGELLLVGIDDDEELQEAIDAYEEMQKENLQ</sequence>
<evidence type="ECO:0000313" key="1">
    <source>
        <dbReference type="EMBL" id="SHE29322.1"/>
    </source>
</evidence>
<dbReference type="AlphaFoldDB" id="A0A1M4SAV8"/>
<dbReference type="EMBL" id="FQTY01000001">
    <property type="protein sequence ID" value="SHE29322.1"/>
    <property type="molecule type" value="Genomic_DNA"/>
</dbReference>
<dbReference type="Pfam" id="PF06949">
    <property type="entry name" value="DUF1292"/>
    <property type="match status" value="1"/>
</dbReference>
<gene>
    <name evidence="1" type="ORF">SAMN02745784_00215</name>
</gene>
<keyword evidence="2" id="KW-1185">Reference proteome</keyword>
<accession>A0A1M4SAV8</accession>
<proteinExistence type="predicted"/>